<dbReference type="RefSeq" id="XP_016983872.2">
    <property type="nucleotide sequence ID" value="XM_017128383.2"/>
</dbReference>
<evidence type="ECO:0000313" key="7">
    <source>
        <dbReference type="RefSeq" id="XP_016983872.1"/>
    </source>
</evidence>
<feature type="coiled-coil region" evidence="5">
    <location>
        <begin position="297"/>
        <end position="338"/>
    </location>
</feature>
<evidence type="ECO:0000256" key="3">
    <source>
        <dbReference type="ARBA" id="ARBA00023163"/>
    </source>
</evidence>
<dbReference type="RefSeq" id="XP_016983872.1">
    <property type="nucleotide sequence ID" value="XM_017128383.1"/>
</dbReference>
<reference evidence="7" key="1">
    <citation type="submission" date="2025-08" db="UniProtKB">
        <authorList>
            <consortium name="RefSeq"/>
        </authorList>
    </citation>
    <scope>IDENTIFICATION</scope>
</reference>
<name>A0A6P4F0E3_DRORH</name>
<dbReference type="PANTHER" id="PTHR19304">
    <property type="entry name" value="CYCLIC-AMP RESPONSE ELEMENT BINDING PROTEIN"/>
    <property type="match status" value="1"/>
</dbReference>
<evidence type="ECO:0000256" key="1">
    <source>
        <dbReference type="ARBA" id="ARBA00004123"/>
    </source>
</evidence>
<feature type="region of interest" description="Disordered" evidence="6">
    <location>
        <begin position="189"/>
        <end position="225"/>
    </location>
</feature>
<accession>A0A6P4F0E3</accession>
<evidence type="ECO:0000256" key="6">
    <source>
        <dbReference type="SAM" id="MobiDB-lite"/>
    </source>
</evidence>
<dbReference type="OrthoDB" id="295274at2759"/>
<keyword evidence="2" id="KW-0805">Transcription regulation</keyword>
<gene>
    <name evidence="7" type="primary">LOC108047951</name>
</gene>
<feature type="compositionally biased region" description="Polar residues" evidence="6">
    <location>
        <begin position="259"/>
        <end position="269"/>
    </location>
</feature>
<sequence length="379" mass="41504">MDTAAGMDDLASVSFADFEPKATEGDVSCYQNFRQQAKHDISLDLSLGQKSDNLFAADQTPTPTRLIKNCDEVGLFEDLQHVNPFDIGFQRAAEQNVSGTPSRPEAPPLDGESLHTPQVYPLETTVASVPPGNPVTRSDSCSNVDVEQLLATTGNTPPGICEEGPPPLQLIQPQVITWVLPAQSASVPVVSADSPRGKPQCAIRPYILPKPSGQGSDRASRRPEPILVTCNPPPPEPSSASLTPTSQLPIKERLKAILHSNNSRRNFSTPPKAAKPKERGRDEDCMERRRAAACRYRNKMRNEHKDLRKQNARLQQENLELHERIARLEKELQQQKSHNGLAGVVANQLQVPPSSIHLFINVPNMIVPPYASNASVAKN</sequence>
<feature type="compositionally biased region" description="Basic and acidic residues" evidence="6">
    <location>
        <begin position="275"/>
        <end position="286"/>
    </location>
</feature>
<keyword evidence="5" id="KW-0175">Coiled coil</keyword>
<evidence type="ECO:0000256" key="5">
    <source>
        <dbReference type="SAM" id="Coils"/>
    </source>
</evidence>
<evidence type="ECO:0000256" key="4">
    <source>
        <dbReference type="ARBA" id="ARBA00023242"/>
    </source>
</evidence>
<organism evidence="7">
    <name type="scientific">Drosophila rhopaloa</name>
    <name type="common">Fruit fly</name>
    <dbReference type="NCBI Taxonomy" id="1041015"/>
    <lineage>
        <taxon>Eukaryota</taxon>
        <taxon>Metazoa</taxon>
        <taxon>Ecdysozoa</taxon>
        <taxon>Arthropoda</taxon>
        <taxon>Hexapoda</taxon>
        <taxon>Insecta</taxon>
        <taxon>Pterygota</taxon>
        <taxon>Neoptera</taxon>
        <taxon>Endopterygota</taxon>
        <taxon>Diptera</taxon>
        <taxon>Brachycera</taxon>
        <taxon>Muscomorpha</taxon>
        <taxon>Ephydroidea</taxon>
        <taxon>Drosophilidae</taxon>
        <taxon>Drosophila</taxon>
        <taxon>Sophophora</taxon>
    </lineage>
</organism>
<dbReference type="AlphaFoldDB" id="A0A6P4F0E3"/>
<protein>
    <submittedName>
        <fullName evidence="7">Cyclic AMP-dependent transcription factor ATF-7</fullName>
    </submittedName>
</protein>
<dbReference type="GO" id="GO:0005634">
    <property type="term" value="C:nucleus"/>
    <property type="evidence" value="ECO:0007669"/>
    <property type="project" value="UniProtKB-SubCell"/>
</dbReference>
<keyword evidence="4" id="KW-0539">Nucleus</keyword>
<dbReference type="Gene3D" id="1.20.5.170">
    <property type="match status" value="1"/>
</dbReference>
<keyword evidence="3" id="KW-0804">Transcription</keyword>
<evidence type="ECO:0000256" key="2">
    <source>
        <dbReference type="ARBA" id="ARBA00023015"/>
    </source>
</evidence>
<proteinExistence type="predicted"/>
<comment type="subcellular location">
    <subcellularLocation>
        <location evidence="1">Nucleus</location>
    </subcellularLocation>
</comment>
<feature type="region of interest" description="Disordered" evidence="6">
    <location>
        <begin position="258"/>
        <end position="286"/>
    </location>
</feature>
<feature type="region of interest" description="Disordered" evidence="6">
    <location>
        <begin position="94"/>
        <end position="116"/>
    </location>
</feature>
<dbReference type="InterPro" id="IPR051027">
    <property type="entry name" value="bZIP_transcription_factors"/>
</dbReference>